<dbReference type="STRING" id="264951.A0A443I6W1"/>
<dbReference type="Pfam" id="PF00650">
    <property type="entry name" value="CRAL_TRIO"/>
    <property type="match status" value="1"/>
</dbReference>
<reference evidence="2 3" key="1">
    <citation type="journal article" date="2018" name="Front. Microbiol.">
        <title>Genomic and genetic insights into a cosmopolitan fungus, Paecilomyces variotii (Eurotiales).</title>
        <authorList>
            <person name="Urquhart A.S."/>
            <person name="Mondo S.J."/>
            <person name="Makela M.R."/>
            <person name="Hane J.K."/>
            <person name="Wiebenga A."/>
            <person name="He G."/>
            <person name="Mihaltcheva S."/>
            <person name="Pangilinan J."/>
            <person name="Lipzen A."/>
            <person name="Barry K."/>
            <person name="de Vries R.P."/>
            <person name="Grigoriev I.V."/>
            <person name="Idnurm A."/>
        </authorList>
    </citation>
    <scope>NUCLEOTIDE SEQUENCE [LARGE SCALE GENOMIC DNA]</scope>
    <source>
        <strain evidence="2 3">CBS 101075</strain>
    </source>
</reference>
<protein>
    <submittedName>
        <fullName evidence="2">Putative phosphatidylinositol/phosphatidylcholine transfer protein</fullName>
    </submittedName>
</protein>
<dbReference type="SUPFAM" id="SSF46938">
    <property type="entry name" value="CRAL/TRIO N-terminal domain"/>
    <property type="match status" value="1"/>
</dbReference>
<dbReference type="InterPro" id="IPR001251">
    <property type="entry name" value="CRAL-TRIO_dom"/>
</dbReference>
<dbReference type="InterPro" id="IPR036273">
    <property type="entry name" value="CRAL/TRIO_N_dom_sf"/>
</dbReference>
<organism evidence="2 3">
    <name type="scientific">Byssochlamys spectabilis</name>
    <name type="common">Paecilomyces variotii</name>
    <dbReference type="NCBI Taxonomy" id="264951"/>
    <lineage>
        <taxon>Eukaryota</taxon>
        <taxon>Fungi</taxon>
        <taxon>Dikarya</taxon>
        <taxon>Ascomycota</taxon>
        <taxon>Pezizomycotina</taxon>
        <taxon>Eurotiomycetes</taxon>
        <taxon>Eurotiomycetidae</taxon>
        <taxon>Eurotiales</taxon>
        <taxon>Thermoascaceae</taxon>
        <taxon>Paecilomyces</taxon>
    </lineage>
</organism>
<dbReference type="PANTHER" id="PTHR45657:SF20">
    <property type="entry name" value="CRAL_TRIO DOMAIN PROTEIN (AFU_ORTHOLOGUE AFUA_5G00680)"/>
    <property type="match status" value="1"/>
</dbReference>
<evidence type="ECO:0000313" key="2">
    <source>
        <dbReference type="EMBL" id="RWQ99791.1"/>
    </source>
</evidence>
<name>A0A443I6W1_BYSSP</name>
<sequence length="346" mass="39258">MSQITASQAAALASFKASCAERGLLEHADDLKDGDLPDGITDDSTLLRFLEGNQMDASKALMQFEEATQFHKKNEAVKLYDLINVTDFEDTRKLYPHWTGRRDNRGLPIMMIEMSSLNQNSVTHWRQTKDMPNCSTDTSRKTILSPNMAQRACVHHDYSTRFIFPLCSAMRDRPNPSERIRKSIYIVDASSLCLKQAWDLREFAQDISWILSTCYPETIERIFVCSAPLYFSKIWGVLKRFVNPATAEKIVVLRTAEVYPTLSKYTDHKHIPVQFGGEFVFTNGMLPDLDDKIRQESQWVGPFNGDLPPGPIKWVRESPGHMKAAATGTSDGVRRAEDVVIMKDND</sequence>
<evidence type="ECO:0000259" key="1">
    <source>
        <dbReference type="PROSITE" id="PS50191"/>
    </source>
</evidence>
<keyword evidence="3" id="KW-1185">Reference proteome</keyword>
<dbReference type="Gene3D" id="1.10.8.20">
    <property type="entry name" value="N-terminal domain of phosphatidylinositol transfer protein sec14p"/>
    <property type="match status" value="1"/>
</dbReference>
<dbReference type="Proteomes" id="UP000283841">
    <property type="component" value="Unassembled WGS sequence"/>
</dbReference>
<gene>
    <name evidence="2" type="ORF">C8Q69DRAFT_503304</name>
</gene>
<dbReference type="VEuPathDB" id="FungiDB:C8Q69DRAFT_503304"/>
<dbReference type="GeneID" id="39601758"/>
<dbReference type="AlphaFoldDB" id="A0A443I6W1"/>
<dbReference type="PROSITE" id="PS50191">
    <property type="entry name" value="CRAL_TRIO"/>
    <property type="match status" value="1"/>
</dbReference>
<feature type="domain" description="CRAL-TRIO" evidence="1">
    <location>
        <begin position="87"/>
        <end position="283"/>
    </location>
</feature>
<dbReference type="RefSeq" id="XP_028489436.1">
    <property type="nucleotide sequence ID" value="XM_028632481.1"/>
</dbReference>
<proteinExistence type="predicted"/>
<comment type="caution">
    <text evidence="2">The sequence shown here is derived from an EMBL/GenBank/DDBJ whole genome shotgun (WGS) entry which is preliminary data.</text>
</comment>
<dbReference type="Gene3D" id="3.40.525.10">
    <property type="entry name" value="CRAL-TRIO lipid binding domain"/>
    <property type="match status" value="1"/>
</dbReference>
<accession>A0A443I6W1</accession>
<dbReference type="PANTHER" id="PTHR45657">
    <property type="entry name" value="CRAL-TRIO DOMAIN-CONTAINING PROTEIN YKL091C-RELATED"/>
    <property type="match status" value="1"/>
</dbReference>
<dbReference type="SUPFAM" id="SSF52087">
    <property type="entry name" value="CRAL/TRIO domain"/>
    <property type="match status" value="1"/>
</dbReference>
<evidence type="ECO:0000313" key="3">
    <source>
        <dbReference type="Proteomes" id="UP000283841"/>
    </source>
</evidence>
<dbReference type="EMBL" id="RCNU01000001">
    <property type="protein sequence ID" value="RWQ99791.1"/>
    <property type="molecule type" value="Genomic_DNA"/>
</dbReference>
<dbReference type="InterPro" id="IPR036865">
    <property type="entry name" value="CRAL-TRIO_dom_sf"/>
</dbReference>
<dbReference type="CDD" id="cd00170">
    <property type="entry name" value="SEC14"/>
    <property type="match status" value="1"/>
</dbReference>
<dbReference type="InterPro" id="IPR051026">
    <property type="entry name" value="PI/PC_transfer"/>
</dbReference>